<dbReference type="PATRIC" id="fig|1158606.3.peg.661"/>
<dbReference type="STRING" id="57732.RU94_GL001753"/>
<keyword evidence="1" id="KW-0175">Coiled coil</keyword>
<reference evidence="2 3" key="1">
    <citation type="submission" date="2013-02" db="EMBL/GenBank/DDBJ databases">
        <title>The Genome Sequence of Enterococcus asini ATCC_700915.</title>
        <authorList>
            <consortium name="The Broad Institute Genome Sequencing Platform"/>
            <consortium name="The Broad Institute Genome Sequencing Center for Infectious Disease"/>
            <person name="Earl A.M."/>
            <person name="Gilmore M.S."/>
            <person name="Lebreton F."/>
            <person name="Walker B."/>
            <person name="Young S.K."/>
            <person name="Zeng Q."/>
            <person name="Gargeya S."/>
            <person name="Fitzgerald M."/>
            <person name="Haas B."/>
            <person name="Abouelleil A."/>
            <person name="Alvarado L."/>
            <person name="Arachchi H.M."/>
            <person name="Berlin A.M."/>
            <person name="Chapman S.B."/>
            <person name="Dewar J."/>
            <person name="Goldberg J."/>
            <person name="Griggs A."/>
            <person name="Gujja S."/>
            <person name="Hansen M."/>
            <person name="Howarth C."/>
            <person name="Imamovic A."/>
            <person name="Larimer J."/>
            <person name="McCowan C."/>
            <person name="Murphy C."/>
            <person name="Neiman D."/>
            <person name="Pearson M."/>
            <person name="Priest M."/>
            <person name="Roberts A."/>
            <person name="Saif S."/>
            <person name="Shea T."/>
            <person name="Sisk P."/>
            <person name="Sykes S."/>
            <person name="Wortman J."/>
            <person name="Nusbaum C."/>
            <person name="Birren B."/>
        </authorList>
    </citation>
    <scope>NUCLEOTIDE SEQUENCE [LARGE SCALE GENOMIC DNA]</scope>
    <source>
        <strain evidence="2 3">ATCC 700915</strain>
    </source>
</reference>
<sequence>MGLFDFFSQKQAEAEKLTDPERLKLDTETSTRVKKRLTSLEGTVKEMKAHEAKLKQELQQAEAIKYGKEEKPDYTGKGFEAFLSTVTAYSKGKAEAKPLEQVRTEMAEFERYKGQFLTEKLREIEADLHKLKSQQTAKLREIESALETADNTAEIDEIYKVIVADYQSLNVRTGAIAAYCPRKWYSTAYERIEREGLAGRDARQRKQGKIDAQYAANYMAAHSGGKQ</sequence>
<feature type="coiled-coil region" evidence="1">
    <location>
        <begin position="114"/>
        <end position="152"/>
    </location>
</feature>
<name>R2S8I8_9ENTE</name>
<accession>R2S8I8</accession>
<comment type="caution">
    <text evidence="2">The sequence shown here is derived from an EMBL/GenBank/DDBJ whole genome shotgun (WGS) entry which is preliminary data.</text>
</comment>
<dbReference type="HOGENOM" id="CLU_1218246_0_0_9"/>
<dbReference type="EMBL" id="AJAP01000007">
    <property type="protein sequence ID" value="EOH89161.1"/>
    <property type="molecule type" value="Genomic_DNA"/>
</dbReference>
<dbReference type="GeneID" id="78365743"/>
<feature type="coiled-coil region" evidence="1">
    <location>
        <begin position="37"/>
        <end position="64"/>
    </location>
</feature>
<dbReference type="Proteomes" id="UP000013777">
    <property type="component" value="Unassembled WGS sequence"/>
</dbReference>
<dbReference type="AlphaFoldDB" id="R2S8I8"/>
<evidence type="ECO:0000313" key="3">
    <source>
        <dbReference type="Proteomes" id="UP000013777"/>
    </source>
</evidence>
<protein>
    <submittedName>
        <fullName evidence="2">Uncharacterized protein</fullName>
    </submittedName>
</protein>
<gene>
    <name evidence="2" type="ORF">UAS_00700</name>
</gene>
<keyword evidence="3" id="KW-1185">Reference proteome</keyword>
<proteinExistence type="predicted"/>
<dbReference type="RefSeq" id="WP_010753351.1">
    <property type="nucleotide sequence ID" value="NZ_ASVU01000002.1"/>
</dbReference>
<organism evidence="2 3">
    <name type="scientific">Enterococcus asini ATCC 700915</name>
    <dbReference type="NCBI Taxonomy" id="1158606"/>
    <lineage>
        <taxon>Bacteria</taxon>
        <taxon>Bacillati</taxon>
        <taxon>Bacillota</taxon>
        <taxon>Bacilli</taxon>
        <taxon>Lactobacillales</taxon>
        <taxon>Enterococcaceae</taxon>
        <taxon>Enterococcus</taxon>
    </lineage>
</organism>
<evidence type="ECO:0000313" key="2">
    <source>
        <dbReference type="EMBL" id="EOH89161.1"/>
    </source>
</evidence>
<evidence type="ECO:0000256" key="1">
    <source>
        <dbReference type="SAM" id="Coils"/>
    </source>
</evidence>